<dbReference type="AlphaFoldDB" id="A0A5J4WMF8"/>
<dbReference type="OrthoDB" id="31212at2759"/>
<dbReference type="Proteomes" id="UP000324800">
    <property type="component" value="Unassembled WGS sequence"/>
</dbReference>
<sequence>MPALFDKEIIIIVSLAKYHIMNKDELLSSRLQKLMDIDLFFRNQSLPFKYTKQFIKLVCTANLITSIRTEQLIQSCLKNLVCDTDPVTVSVKHQVVIEVNASMAGYQVTDACLIRVGEFLSTRAVVVPARAA</sequence>
<gene>
    <name evidence="1" type="ORF">EZS28_009036</name>
</gene>
<evidence type="ECO:0000313" key="1">
    <source>
        <dbReference type="EMBL" id="KAA6395439.1"/>
    </source>
</evidence>
<protein>
    <submittedName>
        <fullName evidence="1">Uncharacterized protein</fullName>
    </submittedName>
</protein>
<comment type="caution">
    <text evidence="1">The sequence shown here is derived from an EMBL/GenBank/DDBJ whole genome shotgun (WGS) entry which is preliminary data.</text>
</comment>
<dbReference type="EMBL" id="SNRW01001684">
    <property type="protein sequence ID" value="KAA6395439.1"/>
    <property type="molecule type" value="Genomic_DNA"/>
</dbReference>
<name>A0A5J4WMF8_9EUKA</name>
<proteinExistence type="predicted"/>
<evidence type="ECO:0000313" key="2">
    <source>
        <dbReference type="Proteomes" id="UP000324800"/>
    </source>
</evidence>
<accession>A0A5J4WMF8</accession>
<reference evidence="1 2" key="1">
    <citation type="submission" date="2019-03" db="EMBL/GenBank/DDBJ databases">
        <title>Single cell metagenomics reveals metabolic interactions within the superorganism composed of flagellate Streblomastix strix and complex community of Bacteroidetes bacteria on its surface.</title>
        <authorList>
            <person name="Treitli S.C."/>
            <person name="Kolisko M."/>
            <person name="Husnik F."/>
            <person name="Keeling P."/>
            <person name="Hampl V."/>
        </authorList>
    </citation>
    <scope>NUCLEOTIDE SEQUENCE [LARGE SCALE GENOMIC DNA]</scope>
    <source>
        <strain evidence="1">ST1C</strain>
    </source>
</reference>
<organism evidence="1 2">
    <name type="scientific">Streblomastix strix</name>
    <dbReference type="NCBI Taxonomy" id="222440"/>
    <lineage>
        <taxon>Eukaryota</taxon>
        <taxon>Metamonada</taxon>
        <taxon>Preaxostyla</taxon>
        <taxon>Oxymonadida</taxon>
        <taxon>Streblomastigidae</taxon>
        <taxon>Streblomastix</taxon>
    </lineage>
</organism>